<dbReference type="PANTHER" id="PTHR43976">
    <property type="entry name" value="SHORT CHAIN DEHYDROGENASE"/>
    <property type="match status" value="1"/>
</dbReference>
<dbReference type="Pfam" id="PF00106">
    <property type="entry name" value="adh_short"/>
    <property type="match status" value="1"/>
</dbReference>
<dbReference type="InterPro" id="IPR036291">
    <property type="entry name" value="NAD(P)-bd_dom_sf"/>
</dbReference>
<dbReference type="Gene3D" id="3.40.50.720">
    <property type="entry name" value="NAD(P)-binding Rossmann-like Domain"/>
    <property type="match status" value="1"/>
</dbReference>
<evidence type="ECO:0000313" key="4">
    <source>
        <dbReference type="EMBL" id="KAK4196464.1"/>
    </source>
</evidence>
<comment type="caution">
    <text evidence="4">The sequence shown here is derived from an EMBL/GenBank/DDBJ whole genome shotgun (WGS) entry which is preliminary data.</text>
</comment>
<dbReference type="AlphaFoldDB" id="A0AAN7ARH7"/>
<keyword evidence="2" id="KW-0560">Oxidoreductase</keyword>
<dbReference type="EMBL" id="MU863984">
    <property type="protein sequence ID" value="KAK4196464.1"/>
    <property type="molecule type" value="Genomic_DNA"/>
</dbReference>
<dbReference type="GO" id="GO:0016491">
    <property type="term" value="F:oxidoreductase activity"/>
    <property type="evidence" value="ECO:0007669"/>
    <property type="project" value="UniProtKB-KW"/>
</dbReference>
<evidence type="ECO:0000256" key="1">
    <source>
        <dbReference type="ARBA" id="ARBA00006484"/>
    </source>
</evidence>
<comment type="similarity">
    <text evidence="1 3">Belongs to the short-chain dehydrogenases/reductases (SDR) family.</text>
</comment>
<dbReference type="PANTHER" id="PTHR43976:SF16">
    <property type="entry name" value="SHORT-CHAIN DEHYDROGENASE_REDUCTASE FAMILY PROTEIN"/>
    <property type="match status" value="1"/>
</dbReference>
<dbReference type="PRINTS" id="PR00081">
    <property type="entry name" value="GDHRDH"/>
</dbReference>
<name>A0AAN7ARH7_9PEZI</name>
<evidence type="ECO:0000313" key="5">
    <source>
        <dbReference type="Proteomes" id="UP001303160"/>
    </source>
</evidence>
<evidence type="ECO:0000256" key="3">
    <source>
        <dbReference type="RuleBase" id="RU000363"/>
    </source>
</evidence>
<protein>
    <submittedName>
        <fullName evidence="4">Oxidoreductase</fullName>
    </submittedName>
</protein>
<sequence length="288" mass="30201">MSLSSSVSIKPHQPVWLVTGASSGLGLAVAIEATKTAAVFAIGRDQHGLEVAAKAGCRTVQLDLRASADHISAVLADVIKTVGRVDVLVNAAGYILEGAVEETSEQELEDVFTTNVFAPIRLARAVLPHMRQAGSGVIFNVAGIGGFSGSPNAGAYCSSKAALATLTEALQRETGPLGIRVCLVQLGHFRTSFLKAGHRVHTAHRIADYDPVLEPLRKAFNGLNGQQPGDPVKAARALVDVASWGIDKIPHLLALGPDVPAAELNAHEAKRQAMLAFEDITNSTDLEA</sequence>
<gene>
    <name evidence="4" type="ORF">QBC40DRAFT_287274</name>
</gene>
<reference evidence="4" key="2">
    <citation type="submission" date="2023-05" db="EMBL/GenBank/DDBJ databases">
        <authorList>
            <consortium name="Lawrence Berkeley National Laboratory"/>
            <person name="Steindorff A."/>
            <person name="Hensen N."/>
            <person name="Bonometti L."/>
            <person name="Westerberg I."/>
            <person name="Brannstrom I.O."/>
            <person name="Guillou S."/>
            <person name="Cros-Aarteil S."/>
            <person name="Calhoun S."/>
            <person name="Haridas S."/>
            <person name="Kuo A."/>
            <person name="Mondo S."/>
            <person name="Pangilinan J."/>
            <person name="Riley R."/>
            <person name="Labutti K."/>
            <person name="Andreopoulos B."/>
            <person name="Lipzen A."/>
            <person name="Chen C."/>
            <person name="Yanf M."/>
            <person name="Daum C."/>
            <person name="Ng V."/>
            <person name="Clum A."/>
            <person name="Ohm R."/>
            <person name="Martin F."/>
            <person name="Silar P."/>
            <person name="Natvig D."/>
            <person name="Lalanne C."/>
            <person name="Gautier V."/>
            <person name="Ament-Velasquez S.L."/>
            <person name="Kruys A."/>
            <person name="Hutchinson M.I."/>
            <person name="Powell A.J."/>
            <person name="Barry K."/>
            <person name="Miller A.N."/>
            <person name="Grigoriev I.V."/>
            <person name="Debuchy R."/>
            <person name="Gladieux P."/>
            <person name="Thoren M.H."/>
            <person name="Johannesson H."/>
        </authorList>
    </citation>
    <scope>NUCLEOTIDE SEQUENCE</scope>
    <source>
        <strain evidence="4">CBS 315.58</strain>
    </source>
</reference>
<dbReference type="Proteomes" id="UP001303160">
    <property type="component" value="Unassembled WGS sequence"/>
</dbReference>
<dbReference type="SUPFAM" id="SSF51735">
    <property type="entry name" value="NAD(P)-binding Rossmann-fold domains"/>
    <property type="match status" value="1"/>
</dbReference>
<reference evidence="4" key="1">
    <citation type="journal article" date="2023" name="Mol. Phylogenet. Evol.">
        <title>Genome-scale phylogeny and comparative genomics of the fungal order Sordariales.</title>
        <authorList>
            <person name="Hensen N."/>
            <person name="Bonometti L."/>
            <person name="Westerberg I."/>
            <person name="Brannstrom I.O."/>
            <person name="Guillou S."/>
            <person name="Cros-Aarteil S."/>
            <person name="Calhoun S."/>
            <person name="Haridas S."/>
            <person name="Kuo A."/>
            <person name="Mondo S."/>
            <person name="Pangilinan J."/>
            <person name="Riley R."/>
            <person name="LaButti K."/>
            <person name="Andreopoulos B."/>
            <person name="Lipzen A."/>
            <person name="Chen C."/>
            <person name="Yan M."/>
            <person name="Daum C."/>
            <person name="Ng V."/>
            <person name="Clum A."/>
            <person name="Steindorff A."/>
            <person name="Ohm R.A."/>
            <person name="Martin F."/>
            <person name="Silar P."/>
            <person name="Natvig D.O."/>
            <person name="Lalanne C."/>
            <person name="Gautier V."/>
            <person name="Ament-Velasquez S.L."/>
            <person name="Kruys A."/>
            <person name="Hutchinson M.I."/>
            <person name="Powell A.J."/>
            <person name="Barry K."/>
            <person name="Miller A.N."/>
            <person name="Grigoriev I.V."/>
            <person name="Debuchy R."/>
            <person name="Gladieux P."/>
            <person name="Hiltunen Thoren M."/>
            <person name="Johannesson H."/>
        </authorList>
    </citation>
    <scope>NUCLEOTIDE SEQUENCE</scope>
    <source>
        <strain evidence="4">CBS 315.58</strain>
    </source>
</reference>
<accession>A0AAN7ARH7</accession>
<keyword evidence="5" id="KW-1185">Reference proteome</keyword>
<dbReference type="CDD" id="cd05374">
    <property type="entry name" value="17beta-HSD-like_SDR_c"/>
    <property type="match status" value="1"/>
</dbReference>
<evidence type="ECO:0000256" key="2">
    <source>
        <dbReference type="ARBA" id="ARBA00023002"/>
    </source>
</evidence>
<proteinExistence type="inferred from homology"/>
<organism evidence="4 5">
    <name type="scientific">Triangularia verruculosa</name>
    <dbReference type="NCBI Taxonomy" id="2587418"/>
    <lineage>
        <taxon>Eukaryota</taxon>
        <taxon>Fungi</taxon>
        <taxon>Dikarya</taxon>
        <taxon>Ascomycota</taxon>
        <taxon>Pezizomycotina</taxon>
        <taxon>Sordariomycetes</taxon>
        <taxon>Sordariomycetidae</taxon>
        <taxon>Sordariales</taxon>
        <taxon>Podosporaceae</taxon>
        <taxon>Triangularia</taxon>
    </lineage>
</organism>
<dbReference type="PRINTS" id="PR00080">
    <property type="entry name" value="SDRFAMILY"/>
</dbReference>
<dbReference type="InterPro" id="IPR051911">
    <property type="entry name" value="SDR_oxidoreductase"/>
</dbReference>
<dbReference type="InterPro" id="IPR002347">
    <property type="entry name" value="SDR_fam"/>
</dbReference>